<dbReference type="InterPro" id="IPR036821">
    <property type="entry name" value="Peptide_deformylase_sf"/>
</dbReference>
<evidence type="ECO:0000256" key="7">
    <source>
        <dbReference type="RuleBase" id="RU362111"/>
    </source>
</evidence>
<dbReference type="PIRSF" id="PIRSF004749">
    <property type="entry name" value="Pep_def"/>
    <property type="match status" value="1"/>
</dbReference>
<dbReference type="Gene3D" id="3.90.45.10">
    <property type="entry name" value="Peptide deformylase"/>
    <property type="match status" value="1"/>
</dbReference>
<comment type="function">
    <text evidence="5 7">Removes the formyl group from the N-terminal Met of newly synthesized proteins.</text>
</comment>
<comment type="similarity">
    <text evidence="1 7">Belongs to the polypeptide deformylase family.</text>
</comment>
<proteinExistence type="inferred from homology"/>
<reference evidence="8" key="2">
    <citation type="journal article" date="2023" name="Commun. Biol.">
        <title>Intrasexual cuticular hydrocarbon dimorphism in a wasp sheds light on hydrocarbon biosynthesis genes in Hymenoptera.</title>
        <authorList>
            <person name="Moris V.C."/>
            <person name="Podsiadlowski L."/>
            <person name="Martin S."/>
            <person name="Oeyen J.P."/>
            <person name="Donath A."/>
            <person name="Petersen M."/>
            <person name="Wilbrandt J."/>
            <person name="Misof B."/>
            <person name="Liedtke D."/>
            <person name="Thamm M."/>
            <person name="Scheiner R."/>
            <person name="Schmitt T."/>
            <person name="Niehuis O."/>
        </authorList>
    </citation>
    <scope>NUCLEOTIDE SEQUENCE</scope>
    <source>
        <strain evidence="8">GBR_01_08_01A</strain>
    </source>
</reference>
<dbReference type="PRINTS" id="PR01576">
    <property type="entry name" value="PDEFORMYLASE"/>
</dbReference>
<dbReference type="GO" id="GO:0006412">
    <property type="term" value="P:translation"/>
    <property type="evidence" value="ECO:0007669"/>
    <property type="project" value="UniProtKB-KW"/>
</dbReference>
<dbReference type="SUPFAM" id="SSF56420">
    <property type="entry name" value="Peptide deformylase"/>
    <property type="match status" value="1"/>
</dbReference>
<dbReference type="HAMAP" id="MF_00163">
    <property type="entry name" value="Pep_deformylase"/>
    <property type="match status" value="1"/>
</dbReference>
<dbReference type="GO" id="GO:0046872">
    <property type="term" value="F:metal ion binding"/>
    <property type="evidence" value="ECO:0007669"/>
    <property type="project" value="UniProtKB-KW"/>
</dbReference>
<name>A0AAD9VWB3_9HYME</name>
<dbReference type="GO" id="GO:0005739">
    <property type="term" value="C:mitochondrion"/>
    <property type="evidence" value="ECO:0007669"/>
    <property type="project" value="UniProtKB-ARBA"/>
</dbReference>
<reference evidence="8" key="1">
    <citation type="submission" date="2021-08" db="EMBL/GenBank/DDBJ databases">
        <authorList>
            <person name="Misof B."/>
            <person name="Oliver O."/>
            <person name="Podsiadlowski L."/>
            <person name="Donath A."/>
            <person name="Peters R."/>
            <person name="Mayer C."/>
            <person name="Rust J."/>
            <person name="Gunkel S."/>
            <person name="Lesny P."/>
            <person name="Martin S."/>
            <person name="Oeyen J.P."/>
            <person name="Petersen M."/>
            <person name="Panagiotis P."/>
            <person name="Wilbrandt J."/>
            <person name="Tanja T."/>
        </authorList>
    </citation>
    <scope>NUCLEOTIDE SEQUENCE</scope>
    <source>
        <strain evidence="8">GBR_01_08_01A</strain>
        <tissue evidence="8">Thorax + abdomen</tissue>
    </source>
</reference>
<dbReference type="EMBL" id="JAIFRP010000003">
    <property type="protein sequence ID" value="KAK2588542.1"/>
    <property type="molecule type" value="Genomic_DNA"/>
</dbReference>
<keyword evidence="3 7" id="KW-0378">Hydrolase</keyword>
<gene>
    <name evidence="8" type="ORF">KPH14_006321</name>
</gene>
<protein>
    <recommendedName>
        <fullName evidence="7">Peptide deformylase</fullName>
        <ecNumber evidence="7">3.5.1.88</ecNumber>
    </recommendedName>
</protein>
<evidence type="ECO:0000313" key="8">
    <source>
        <dbReference type="EMBL" id="KAK2588542.1"/>
    </source>
</evidence>
<keyword evidence="9" id="KW-1185">Reference proteome</keyword>
<organism evidence="8 9">
    <name type="scientific">Odynerus spinipes</name>
    <dbReference type="NCBI Taxonomy" id="1348599"/>
    <lineage>
        <taxon>Eukaryota</taxon>
        <taxon>Metazoa</taxon>
        <taxon>Ecdysozoa</taxon>
        <taxon>Arthropoda</taxon>
        <taxon>Hexapoda</taxon>
        <taxon>Insecta</taxon>
        <taxon>Pterygota</taxon>
        <taxon>Neoptera</taxon>
        <taxon>Endopterygota</taxon>
        <taxon>Hymenoptera</taxon>
        <taxon>Apocrita</taxon>
        <taxon>Aculeata</taxon>
        <taxon>Vespoidea</taxon>
        <taxon>Vespidae</taxon>
        <taxon>Eumeninae</taxon>
        <taxon>Odynerus</taxon>
    </lineage>
</organism>
<comment type="catalytic activity">
    <reaction evidence="6 7">
        <text>N-terminal N-formyl-L-methionyl-[peptide] + H2O = N-terminal L-methionyl-[peptide] + formate</text>
        <dbReference type="Rhea" id="RHEA:24420"/>
        <dbReference type="Rhea" id="RHEA-COMP:10639"/>
        <dbReference type="Rhea" id="RHEA-COMP:10640"/>
        <dbReference type="ChEBI" id="CHEBI:15377"/>
        <dbReference type="ChEBI" id="CHEBI:15740"/>
        <dbReference type="ChEBI" id="CHEBI:49298"/>
        <dbReference type="ChEBI" id="CHEBI:64731"/>
        <dbReference type="EC" id="3.5.1.88"/>
    </reaction>
</comment>
<evidence type="ECO:0000256" key="3">
    <source>
        <dbReference type="ARBA" id="ARBA00022801"/>
    </source>
</evidence>
<keyword evidence="2 7" id="KW-0479">Metal-binding</keyword>
<dbReference type="FunFam" id="3.90.45.10:FF:000003">
    <property type="entry name" value="Peptide deformylase"/>
    <property type="match status" value="1"/>
</dbReference>
<dbReference type="NCBIfam" id="NF001159">
    <property type="entry name" value="PRK00150.1-3"/>
    <property type="match status" value="1"/>
</dbReference>
<dbReference type="Pfam" id="PF01327">
    <property type="entry name" value="Pep_deformylase"/>
    <property type="match status" value="1"/>
</dbReference>
<evidence type="ECO:0000256" key="1">
    <source>
        <dbReference type="ARBA" id="ARBA00010759"/>
    </source>
</evidence>
<dbReference type="EC" id="3.5.1.88" evidence="7"/>
<dbReference type="InterPro" id="IPR023635">
    <property type="entry name" value="Peptide_deformylase"/>
</dbReference>
<dbReference type="PANTHER" id="PTHR10458">
    <property type="entry name" value="PEPTIDE DEFORMYLASE"/>
    <property type="match status" value="1"/>
</dbReference>
<evidence type="ECO:0000313" key="9">
    <source>
        <dbReference type="Proteomes" id="UP001258017"/>
    </source>
</evidence>
<evidence type="ECO:0000256" key="2">
    <source>
        <dbReference type="ARBA" id="ARBA00022723"/>
    </source>
</evidence>
<sequence>MPQVKPPYIHVTQIGDPVLRAPTLPVEPQVIPLLQFQVIIQQMKKVMKKYNNVGLAAPQIGLPWQVFMIQIMEKHMKEVDESIRNIRGMELVPLQVFINPTMKTIDHKMISFPESCASFLGYNAVVPRAKAVEITALNDKGETFTASFKDWTARIVQHEMDHLKGILYTDRMDRKTLACSYWNEINLHEGNIELRFD</sequence>
<keyword evidence="4 7" id="KW-0648">Protein biosynthesis</keyword>
<dbReference type="GO" id="GO:0042586">
    <property type="term" value="F:peptide deformylase activity"/>
    <property type="evidence" value="ECO:0007669"/>
    <property type="project" value="UniProtKB-EC"/>
</dbReference>
<accession>A0AAD9VWB3</accession>
<dbReference type="Proteomes" id="UP001258017">
    <property type="component" value="Unassembled WGS sequence"/>
</dbReference>
<evidence type="ECO:0000256" key="6">
    <source>
        <dbReference type="ARBA" id="ARBA00048875"/>
    </source>
</evidence>
<dbReference type="PANTHER" id="PTHR10458:SF2">
    <property type="entry name" value="PEPTIDE DEFORMYLASE, MITOCHONDRIAL"/>
    <property type="match status" value="1"/>
</dbReference>
<comment type="caution">
    <text evidence="8">The sequence shown here is derived from an EMBL/GenBank/DDBJ whole genome shotgun (WGS) entry which is preliminary data.</text>
</comment>
<dbReference type="CDD" id="cd00487">
    <property type="entry name" value="Pep_deformylase"/>
    <property type="match status" value="1"/>
</dbReference>
<dbReference type="AlphaFoldDB" id="A0AAD9VWB3"/>
<evidence type="ECO:0000256" key="4">
    <source>
        <dbReference type="ARBA" id="ARBA00022917"/>
    </source>
</evidence>
<evidence type="ECO:0000256" key="5">
    <source>
        <dbReference type="ARBA" id="ARBA00037114"/>
    </source>
</evidence>